<comment type="caution">
    <text evidence="3">The sequence shown here is derived from an EMBL/GenBank/DDBJ whole genome shotgun (WGS) entry which is preliminary data.</text>
</comment>
<gene>
    <name evidence="3" type="ORF">NG895_03205</name>
</gene>
<evidence type="ECO:0000259" key="2">
    <source>
        <dbReference type="Pfam" id="PF07589"/>
    </source>
</evidence>
<dbReference type="Pfam" id="PF07589">
    <property type="entry name" value="PEP-CTERM"/>
    <property type="match status" value="1"/>
</dbReference>
<dbReference type="Proteomes" id="UP001155241">
    <property type="component" value="Unassembled WGS sequence"/>
</dbReference>
<keyword evidence="1" id="KW-0732">Signal</keyword>
<dbReference type="InterPro" id="IPR013424">
    <property type="entry name" value="Ice-binding_C"/>
</dbReference>
<keyword evidence="4" id="KW-1185">Reference proteome</keyword>
<reference evidence="3" key="1">
    <citation type="submission" date="2022-06" db="EMBL/GenBank/DDBJ databases">
        <title>Aeoliella straminimaris, a novel planctomycete from sediments.</title>
        <authorList>
            <person name="Vitorino I.R."/>
            <person name="Lage O.M."/>
        </authorList>
    </citation>
    <scope>NUCLEOTIDE SEQUENCE</scope>
    <source>
        <strain evidence="3">ICT_H6.2</strain>
    </source>
</reference>
<protein>
    <submittedName>
        <fullName evidence="3">PEP-CTERM sorting domain-containing protein</fullName>
    </submittedName>
</protein>
<sequence length="249" mass="25698">MSRVFVTGLGLLMTVVLAPAALSDTDTSPYWFADLGTPSTGQFEWDEFAATMSQPTPFAGPIVPDVAEFGTGSATLSASDFVPGTGPGPTVPLFASTDNIYTADSVVNFDLSLTGLSTAEAFSTVVLQIGVQGGVDPTSVLLDGVAPTKLIYRGTSAGVLHDIDDGNAAAATSYVWAEWQVAAEAGYLVEFANAGPHTSFAQFRVDYVNSASAYDAVTPSQVPEPSTLAMVGLAGLGLMVACRQRRVAG</sequence>
<accession>A0A9X2F7A6</accession>
<evidence type="ECO:0000313" key="3">
    <source>
        <dbReference type="EMBL" id="MCO6042907.1"/>
    </source>
</evidence>
<feature type="domain" description="Ice-binding protein C-terminal" evidence="2">
    <location>
        <begin position="221"/>
        <end position="246"/>
    </location>
</feature>
<evidence type="ECO:0000256" key="1">
    <source>
        <dbReference type="SAM" id="SignalP"/>
    </source>
</evidence>
<dbReference type="AlphaFoldDB" id="A0A9X2F7A6"/>
<dbReference type="EMBL" id="JAMXLR010000015">
    <property type="protein sequence ID" value="MCO6042907.1"/>
    <property type="molecule type" value="Genomic_DNA"/>
</dbReference>
<dbReference type="RefSeq" id="WP_252851007.1">
    <property type="nucleotide sequence ID" value="NZ_JAMXLR010000015.1"/>
</dbReference>
<feature type="signal peptide" evidence="1">
    <location>
        <begin position="1"/>
        <end position="20"/>
    </location>
</feature>
<evidence type="ECO:0000313" key="4">
    <source>
        <dbReference type="Proteomes" id="UP001155241"/>
    </source>
</evidence>
<name>A0A9X2F7A6_9BACT</name>
<proteinExistence type="predicted"/>
<feature type="chain" id="PRO_5040781282" evidence="1">
    <location>
        <begin position="21"/>
        <end position="249"/>
    </location>
</feature>
<dbReference type="NCBIfam" id="TIGR02595">
    <property type="entry name" value="PEP_CTERM"/>
    <property type="match status" value="1"/>
</dbReference>
<organism evidence="3 4">
    <name type="scientific">Aeoliella straminimaris</name>
    <dbReference type="NCBI Taxonomy" id="2954799"/>
    <lineage>
        <taxon>Bacteria</taxon>
        <taxon>Pseudomonadati</taxon>
        <taxon>Planctomycetota</taxon>
        <taxon>Planctomycetia</taxon>
        <taxon>Pirellulales</taxon>
        <taxon>Lacipirellulaceae</taxon>
        <taxon>Aeoliella</taxon>
    </lineage>
</organism>